<dbReference type="InterPro" id="IPR003673">
    <property type="entry name" value="CoA-Trfase_fam_III"/>
</dbReference>
<dbReference type="eggNOG" id="KOG3957">
    <property type="taxonomic scope" value="Eukaryota"/>
</dbReference>
<dbReference type="KEGG" id="act:ACLA_037170"/>
<dbReference type="SUPFAM" id="SSF89796">
    <property type="entry name" value="CoA-transferase family III (CaiB/BaiF)"/>
    <property type="match status" value="2"/>
</dbReference>
<evidence type="ECO:0000313" key="3">
    <source>
        <dbReference type="Proteomes" id="UP000006701"/>
    </source>
</evidence>
<sequence>MTSSQEPPIRKSVPDRTSFTARDSVEDIWKGLGLPPEPLQALDLTGSGPGLPSSFKIADLAQASIGLSGLLAAHIHALRTSTPTPKVTVPREHAVIEFKSERLYTLAGQPASTAWGPLSGLHKTSDGHVRVHDGFPHHSAKAKALLGCKPDADRAAVSAAIAPWRAVDLETAAFNAGAVIAALRTPAQWDVLPQARAVADFPIRLRRIDGEARPVPVPVSVPPPGLPPALRTAVTDKALRGLRVLELSRVIAAPLAGKTLAAHGADVLWVTSPTLPDLPPIDREFGRGKRTVQLDLATETGAHELARLLDDAHVFIQGFRPGSVAARGFSAAALAARRARSNGSGSGRGIICANFSAYGRAGPWADRRGFDSLVQTCSGMNESEALHFGAGEAGRATACQVLDHAGGYFLAAGVMAAVCRQAEEGGSWEVDVSLAGVMKYLRSLGQYDGRSGFDGVPDYQGPGDVPEEYLETRETGFGEMRFVRHAACIEGVEVGWDVMVKPLGEDEKRWL</sequence>
<protein>
    <submittedName>
        <fullName evidence="2">CAIB/BAIF family enzyme</fullName>
    </submittedName>
</protein>
<proteinExistence type="inferred from homology"/>
<gene>
    <name evidence="2" type="ORF">ACLA_037170</name>
</gene>
<comment type="similarity">
    <text evidence="1">Belongs to the CoA-transferase III family.</text>
</comment>
<dbReference type="OMA" id="RFWRTAD"/>
<reference evidence="2 3" key="1">
    <citation type="journal article" date="2008" name="PLoS Genet.">
        <title>Genomic islands in the pathogenic filamentous fungus Aspergillus fumigatus.</title>
        <authorList>
            <person name="Fedorova N.D."/>
            <person name="Khaldi N."/>
            <person name="Joardar V.S."/>
            <person name="Maiti R."/>
            <person name="Amedeo P."/>
            <person name="Anderson M.J."/>
            <person name="Crabtree J."/>
            <person name="Silva J.C."/>
            <person name="Badger J.H."/>
            <person name="Albarraq A."/>
            <person name="Angiuoli S."/>
            <person name="Bussey H."/>
            <person name="Bowyer P."/>
            <person name="Cotty P.J."/>
            <person name="Dyer P.S."/>
            <person name="Egan A."/>
            <person name="Galens K."/>
            <person name="Fraser-Liggett C.M."/>
            <person name="Haas B.J."/>
            <person name="Inman J.M."/>
            <person name="Kent R."/>
            <person name="Lemieux S."/>
            <person name="Malavazi I."/>
            <person name="Orvis J."/>
            <person name="Roemer T."/>
            <person name="Ronning C.M."/>
            <person name="Sundaram J.P."/>
            <person name="Sutton G."/>
            <person name="Turner G."/>
            <person name="Venter J.C."/>
            <person name="White O.R."/>
            <person name="Whitty B.R."/>
            <person name="Youngman P."/>
            <person name="Wolfe K.H."/>
            <person name="Goldman G.H."/>
            <person name="Wortman J.R."/>
            <person name="Jiang B."/>
            <person name="Denning D.W."/>
            <person name="Nierman W.C."/>
        </authorList>
    </citation>
    <scope>NUCLEOTIDE SEQUENCE [LARGE SCALE GENOMIC DNA]</scope>
    <source>
        <strain evidence="3">ATCC 1007 / CBS 513.65 / DSM 816 / NCTC 3887 / NRRL 1</strain>
    </source>
</reference>
<evidence type="ECO:0000313" key="2">
    <source>
        <dbReference type="EMBL" id="EAW09510.1"/>
    </source>
</evidence>
<dbReference type="Pfam" id="PF02515">
    <property type="entry name" value="CoA_transf_3"/>
    <property type="match status" value="1"/>
</dbReference>
<dbReference type="EMBL" id="DS027056">
    <property type="protein sequence ID" value="EAW09510.1"/>
    <property type="molecule type" value="Genomic_DNA"/>
</dbReference>
<dbReference type="GO" id="GO:0003824">
    <property type="term" value="F:catalytic activity"/>
    <property type="evidence" value="ECO:0007669"/>
    <property type="project" value="InterPro"/>
</dbReference>
<dbReference type="InterPro" id="IPR023606">
    <property type="entry name" value="CoA-Trfase_III_dom_1_sf"/>
</dbReference>
<dbReference type="Proteomes" id="UP000006701">
    <property type="component" value="Unassembled WGS sequence"/>
</dbReference>
<dbReference type="STRING" id="344612.A1CK36"/>
<dbReference type="OrthoDB" id="5863171at2759"/>
<dbReference type="InterPro" id="IPR050509">
    <property type="entry name" value="CoA-transferase_III"/>
</dbReference>
<dbReference type="PANTHER" id="PTHR48228">
    <property type="entry name" value="SUCCINYL-COA--D-CITRAMALATE COA-TRANSFERASE"/>
    <property type="match status" value="1"/>
</dbReference>
<keyword evidence="3" id="KW-1185">Reference proteome</keyword>
<dbReference type="HOGENOM" id="CLU_021588_0_0_1"/>
<evidence type="ECO:0000256" key="1">
    <source>
        <dbReference type="ARBA" id="ARBA00008383"/>
    </source>
</evidence>
<dbReference type="AlphaFoldDB" id="A1CK36"/>
<dbReference type="VEuPathDB" id="FungiDB:ACLA_037170"/>
<accession>A1CK36</accession>
<dbReference type="Gene3D" id="3.40.50.10540">
    <property type="entry name" value="Crotonobetainyl-coa:carnitine coa-transferase, domain 1"/>
    <property type="match status" value="1"/>
</dbReference>
<organism evidence="2 3">
    <name type="scientific">Aspergillus clavatus (strain ATCC 1007 / CBS 513.65 / DSM 816 / NCTC 3887 / NRRL 1 / QM 1276 / 107)</name>
    <dbReference type="NCBI Taxonomy" id="344612"/>
    <lineage>
        <taxon>Eukaryota</taxon>
        <taxon>Fungi</taxon>
        <taxon>Dikarya</taxon>
        <taxon>Ascomycota</taxon>
        <taxon>Pezizomycotina</taxon>
        <taxon>Eurotiomycetes</taxon>
        <taxon>Eurotiomycetidae</taxon>
        <taxon>Eurotiales</taxon>
        <taxon>Aspergillaceae</taxon>
        <taxon>Aspergillus</taxon>
        <taxon>Aspergillus subgen. Fumigati</taxon>
    </lineage>
</organism>
<dbReference type="GeneID" id="4703297"/>
<dbReference type="PANTHER" id="PTHR48228:SF4">
    <property type="entry name" value="BLR3030 PROTEIN"/>
    <property type="match status" value="1"/>
</dbReference>
<name>A1CK36_ASPCL</name>
<dbReference type="RefSeq" id="XP_001270936.1">
    <property type="nucleotide sequence ID" value="XM_001270935.1"/>
</dbReference>